<gene>
    <name evidence="6" type="primary">AlNc14C2G362</name>
    <name evidence="6" type="ORF">ALNC14_003970</name>
</gene>
<accession>F0VZM4</accession>
<dbReference type="GO" id="GO:0005739">
    <property type="term" value="C:mitochondrion"/>
    <property type="evidence" value="ECO:0007669"/>
    <property type="project" value="TreeGrafter"/>
</dbReference>
<evidence type="ECO:0000256" key="4">
    <source>
        <dbReference type="ARBA" id="ARBA00023136"/>
    </source>
</evidence>
<evidence type="ECO:0000256" key="1">
    <source>
        <dbReference type="ARBA" id="ARBA00004141"/>
    </source>
</evidence>
<dbReference type="EMBL" id="FR824047">
    <property type="protein sequence ID" value="CCA14254.1"/>
    <property type="molecule type" value="Genomic_DNA"/>
</dbReference>
<keyword evidence="3 5" id="KW-1133">Transmembrane helix</keyword>
<dbReference type="AlphaFoldDB" id="F0VZM4"/>
<evidence type="ECO:0000256" key="3">
    <source>
        <dbReference type="ARBA" id="ARBA00022989"/>
    </source>
</evidence>
<evidence type="ECO:0000256" key="5">
    <source>
        <dbReference type="SAM" id="Phobius"/>
    </source>
</evidence>
<dbReference type="InterPro" id="IPR019537">
    <property type="entry name" value="TMEM65"/>
</dbReference>
<name>F0VZM4_9STRA</name>
<organism evidence="6">
    <name type="scientific">Albugo laibachii Nc14</name>
    <dbReference type="NCBI Taxonomy" id="890382"/>
    <lineage>
        <taxon>Eukaryota</taxon>
        <taxon>Sar</taxon>
        <taxon>Stramenopiles</taxon>
        <taxon>Oomycota</taxon>
        <taxon>Peronosporomycetes</taxon>
        <taxon>Albuginales</taxon>
        <taxon>Albuginaceae</taxon>
        <taxon>Albugo</taxon>
    </lineage>
</organism>
<dbReference type="HOGENOM" id="CLU_075402_1_0_1"/>
<dbReference type="PANTHER" id="PTHR21706">
    <property type="entry name" value="TRANSMEMBRANE PROTEIN 65"/>
    <property type="match status" value="1"/>
</dbReference>
<reference evidence="6" key="1">
    <citation type="journal article" date="2011" name="PLoS Biol.">
        <title>Gene gain and loss during evolution of obligate parasitism in the white rust pathogen of Arabidopsis thaliana.</title>
        <authorList>
            <person name="Kemen E."/>
            <person name="Gardiner A."/>
            <person name="Schultz-Larsen T."/>
            <person name="Kemen A.C."/>
            <person name="Balmuth A.L."/>
            <person name="Robert-Seilaniantz A."/>
            <person name="Bailey K."/>
            <person name="Holub E."/>
            <person name="Studholme D.J."/>
            <person name="Maclean D."/>
            <person name="Jones J.D."/>
        </authorList>
    </citation>
    <scope>NUCLEOTIDE SEQUENCE</scope>
</reference>
<evidence type="ECO:0000256" key="2">
    <source>
        <dbReference type="ARBA" id="ARBA00022692"/>
    </source>
</evidence>
<dbReference type="Pfam" id="PF10507">
    <property type="entry name" value="TMEM65"/>
    <property type="match status" value="1"/>
</dbReference>
<dbReference type="PANTHER" id="PTHR21706:SF15">
    <property type="entry name" value="TRANSMEMBRANE PROTEIN 65"/>
    <property type="match status" value="1"/>
</dbReference>
<evidence type="ECO:0000313" key="6">
    <source>
        <dbReference type="EMBL" id="CCA14254.1"/>
    </source>
</evidence>
<dbReference type="GO" id="GO:0016020">
    <property type="term" value="C:membrane"/>
    <property type="evidence" value="ECO:0007669"/>
    <property type="project" value="UniProtKB-SubCell"/>
</dbReference>
<keyword evidence="2 5" id="KW-0812">Transmembrane</keyword>
<proteinExistence type="predicted"/>
<keyword evidence="4 5" id="KW-0472">Membrane</keyword>
<protein>
    <submittedName>
        <fullName evidence="6">Uncharacterized protein AlNc14C2G362</fullName>
    </submittedName>
</protein>
<reference evidence="6" key="2">
    <citation type="submission" date="2011-02" db="EMBL/GenBank/DDBJ databases">
        <authorList>
            <person name="MacLean D."/>
        </authorList>
    </citation>
    <scope>NUCLEOTIDE SEQUENCE</scope>
</reference>
<feature type="transmembrane region" description="Helical" evidence="5">
    <location>
        <begin position="190"/>
        <end position="211"/>
    </location>
</feature>
<comment type="subcellular location">
    <subcellularLocation>
        <location evidence="1">Membrane</location>
        <topology evidence="1">Multi-pass membrane protein</topology>
    </subcellularLocation>
</comment>
<sequence length="216" mass="23483">MFSYRYQLFPARKAVGVARFCRSNRPRLPERNPEELLKALESALNDAKTRNRLSKSLKSSDAACLNRVLHDAQRGLRKEPNLEKLYSSRHDEIPPGALMLIAVQHGVPFLGFGFIDNAIMILAGDSIDITLGAKFGISSIAAAAIGNIFADVSGLGLSGIIEDKSAKLGIRAPLLSSAQLLDKRARFAKVFGRTVGVTLGCLLGMLPLLFLDTRSY</sequence>